<keyword evidence="8" id="KW-0560">Oxidoreductase</keyword>
<evidence type="ECO:0000256" key="1">
    <source>
        <dbReference type="ARBA" id="ARBA00004651"/>
    </source>
</evidence>
<evidence type="ECO:0000256" key="2">
    <source>
        <dbReference type="ARBA" id="ARBA00006679"/>
    </source>
</evidence>
<evidence type="ECO:0000313" key="9">
    <source>
        <dbReference type="Proteomes" id="UP000292235"/>
    </source>
</evidence>
<dbReference type="AlphaFoldDB" id="A0A4P6Q336"/>
<evidence type="ECO:0000313" key="8">
    <source>
        <dbReference type="EMBL" id="QBI54953.1"/>
    </source>
</evidence>
<keyword evidence="9" id="KW-1185">Reference proteome</keyword>
<keyword evidence="5 7" id="KW-1133">Transmembrane helix</keyword>
<dbReference type="EMBL" id="CP036455">
    <property type="protein sequence ID" value="QBI54953.1"/>
    <property type="molecule type" value="Genomic_DNA"/>
</dbReference>
<gene>
    <name evidence="8" type="primary">mhqP2</name>
    <name evidence="8" type="ORF">EKD16_15905</name>
</gene>
<dbReference type="GO" id="GO:0005886">
    <property type="term" value="C:plasma membrane"/>
    <property type="evidence" value="ECO:0007669"/>
    <property type="project" value="UniProtKB-SubCell"/>
</dbReference>
<dbReference type="RefSeq" id="WP_131099043.1">
    <property type="nucleotide sequence ID" value="NZ_CP036455.1"/>
</dbReference>
<dbReference type="InterPro" id="IPR051907">
    <property type="entry name" value="DoxX-like_oxidoreductase"/>
</dbReference>
<comment type="subcellular location">
    <subcellularLocation>
        <location evidence="1">Cell membrane</location>
        <topology evidence="1">Multi-pass membrane protein</topology>
    </subcellularLocation>
</comment>
<dbReference type="InterPro" id="IPR032808">
    <property type="entry name" value="DoxX"/>
</dbReference>
<dbReference type="Pfam" id="PF07681">
    <property type="entry name" value="DoxX"/>
    <property type="match status" value="1"/>
</dbReference>
<keyword evidence="6 7" id="KW-0472">Membrane</keyword>
<feature type="transmembrane region" description="Helical" evidence="7">
    <location>
        <begin position="61"/>
        <end position="89"/>
    </location>
</feature>
<reference evidence="8 9" key="1">
    <citation type="submission" date="2019-02" db="EMBL/GenBank/DDBJ databases">
        <authorList>
            <person name="Khodamoradi S."/>
            <person name="Hahnke R.L."/>
            <person name="Kaempfer P."/>
            <person name="Schumann P."/>
            <person name="Rohde M."/>
            <person name="Steinert M."/>
            <person name="Luzhetskyy A."/>
            <person name="Wink J."/>
            <person name="Ruckert C."/>
        </authorList>
    </citation>
    <scope>NUCLEOTIDE SEQUENCE [LARGE SCALE GENOMIC DNA]</scope>
    <source>
        <strain evidence="8 9">M2</strain>
    </source>
</reference>
<accession>A0A4P6Q336</accession>
<evidence type="ECO:0000256" key="7">
    <source>
        <dbReference type="SAM" id="Phobius"/>
    </source>
</evidence>
<dbReference type="PANTHER" id="PTHR33452:SF1">
    <property type="entry name" value="INNER MEMBRANE PROTEIN YPHA-RELATED"/>
    <property type="match status" value="1"/>
</dbReference>
<dbReference type="Proteomes" id="UP000292235">
    <property type="component" value="Chromosome"/>
</dbReference>
<keyword evidence="3" id="KW-1003">Cell membrane</keyword>
<feature type="transmembrane region" description="Helical" evidence="7">
    <location>
        <begin position="135"/>
        <end position="155"/>
    </location>
</feature>
<dbReference type="OrthoDB" id="3542331at2"/>
<dbReference type="PANTHER" id="PTHR33452">
    <property type="entry name" value="OXIDOREDUCTASE CATD-RELATED"/>
    <property type="match status" value="1"/>
</dbReference>
<feature type="transmembrane region" description="Helical" evidence="7">
    <location>
        <begin position="101"/>
        <end position="123"/>
    </location>
</feature>
<organism evidence="8 9">
    <name type="scientific">Streptomonospora litoralis</name>
    <dbReference type="NCBI Taxonomy" id="2498135"/>
    <lineage>
        <taxon>Bacteria</taxon>
        <taxon>Bacillati</taxon>
        <taxon>Actinomycetota</taxon>
        <taxon>Actinomycetes</taxon>
        <taxon>Streptosporangiales</taxon>
        <taxon>Nocardiopsidaceae</taxon>
        <taxon>Streptomonospora</taxon>
    </lineage>
</organism>
<dbReference type="EC" id="1.-.-.-" evidence="8"/>
<protein>
    <submittedName>
        <fullName evidence="8">Oxidoreductase MhqP</fullName>
        <ecNumber evidence="8">1.-.-.-</ecNumber>
    </submittedName>
</protein>
<evidence type="ECO:0000256" key="5">
    <source>
        <dbReference type="ARBA" id="ARBA00022989"/>
    </source>
</evidence>
<evidence type="ECO:0000256" key="3">
    <source>
        <dbReference type="ARBA" id="ARBA00022475"/>
    </source>
</evidence>
<dbReference type="GO" id="GO:0016491">
    <property type="term" value="F:oxidoreductase activity"/>
    <property type="evidence" value="ECO:0007669"/>
    <property type="project" value="UniProtKB-KW"/>
</dbReference>
<sequence>MDTGLLLLRVALAALLLGHAAQKSLGRFRGAGLEGSATMFHALGFRPARPMVVAASLSETAGAALVLLGAATPLGSAIVCGTMVVAAAANADKGLWAHHGGYEVALTYGLIAAALAFTGPGAYSVDAVLGLAAPPFWVGACAVVVGAVAATPLLLRRRALLRRSESAG</sequence>
<comment type="similarity">
    <text evidence="2">Belongs to the DoxX family.</text>
</comment>
<dbReference type="KEGG" id="strr:EKD16_15905"/>
<proteinExistence type="inferred from homology"/>
<evidence type="ECO:0000256" key="6">
    <source>
        <dbReference type="ARBA" id="ARBA00023136"/>
    </source>
</evidence>
<keyword evidence="4 7" id="KW-0812">Transmembrane</keyword>
<name>A0A4P6Q336_9ACTN</name>
<evidence type="ECO:0000256" key="4">
    <source>
        <dbReference type="ARBA" id="ARBA00022692"/>
    </source>
</evidence>